<evidence type="ECO:0000313" key="2">
    <source>
        <dbReference type="Proteomes" id="UP001165190"/>
    </source>
</evidence>
<keyword evidence="2" id="KW-1185">Reference proteome</keyword>
<dbReference type="PANTHER" id="PTHR13116">
    <property type="entry name" value="ER MEMBRANE PROTEIN COMPLEX SUBUNIT 3"/>
    <property type="match status" value="1"/>
</dbReference>
<evidence type="ECO:0000313" key="1">
    <source>
        <dbReference type="EMBL" id="GMI64501.1"/>
    </source>
</evidence>
<dbReference type="AlphaFoldDB" id="A0A9W7GTA8"/>
<gene>
    <name evidence="1" type="ORF">HRI_000119400</name>
</gene>
<dbReference type="EMBL" id="BSYR01000003">
    <property type="protein sequence ID" value="GMI64501.1"/>
    <property type="molecule type" value="Genomic_DNA"/>
</dbReference>
<sequence>MVLIGILRYFVSKLMCSFQFPNPKIVKEGQVILRARNLRVAANFIPSKSFRSRRVYFNNEENGLLFVPKGHAQNAQAQLLQNVNEDTGDMFADLMKHYGEVVFRKDDRKPPSQAASLISRRALAGTAGILLFSISIFYF</sequence>
<dbReference type="GO" id="GO:0034975">
    <property type="term" value="P:protein folding in endoplasmic reticulum"/>
    <property type="evidence" value="ECO:0007669"/>
    <property type="project" value="TreeGrafter"/>
</dbReference>
<reference evidence="1" key="1">
    <citation type="submission" date="2023-05" db="EMBL/GenBank/DDBJ databases">
        <title>Genome and transcriptome analyses reveal genes involved in the formation of fine ridges on petal epidermal cells in Hibiscus trionum.</title>
        <authorList>
            <person name="Koshimizu S."/>
            <person name="Masuda S."/>
            <person name="Ishii T."/>
            <person name="Shirasu K."/>
            <person name="Hoshino A."/>
            <person name="Arita M."/>
        </authorList>
    </citation>
    <scope>NUCLEOTIDE SEQUENCE</scope>
    <source>
        <strain evidence="1">Hamamatsu line</strain>
    </source>
</reference>
<protein>
    <submittedName>
        <fullName evidence="1">Uncharacterized protein</fullName>
    </submittedName>
</protein>
<accession>A0A9W7GTA8</accession>
<proteinExistence type="predicted"/>
<name>A0A9W7GTA8_HIBTR</name>
<comment type="caution">
    <text evidence="1">The sequence shown here is derived from an EMBL/GenBank/DDBJ whole genome shotgun (WGS) entry which is preliminary data.</text>
</comment>
<dbReference type="InterPro" id="IPR008568">
    <property type="entry name" value="EMC3"/>
</dbReference>
<organism evidence="1 2">
    <name type="scientific">Hibiscus trionum</name>
    <name type="common">Flower of an hour</name>
    <dbReference type="NCBI Taxonomy" id="183268"/>
    <lineage>
        <taxon>Eukaryota</taxon>
        <taxon>Viridiplantae</taxon>
        <taxon>Streptophyta</taxon>
        <taxon>Embryophyta</taxon>
        <taxon>Tracheophyta</taxon>
        <taxon>Spermatophyta</taxon>
        <taxon>Magnoliopsida</taxon>
        <taxon>eudicotyledons</taxon>
        <taxon>Gunneridae</taxon>
        <taxon>Pentapetalae</taxon>
        <taxon>rosids</taxon>
        <taxon>malvids</taxon>
        <taxon>Malvales</taxon>
        <taxon>Malvaceae</taxon>
        <taxon>Malvoideae</taxon>
        <taxon>Hibiscus</taxon>
    </lineage>
</organism>
<dbReference type="Proteomes" id="UP001165190">
    <property type="component" value="Unassembled WGS sequence"/>
</dbReference>
<dbReference type="GO" id="GO:0072546">
    <property type="term" value="C:EMC complex"/>
    <property type="evidence" value="ECO:0007669"/>
    <property type="project" value="TreeGrafter"/>
</dbReference>
<dbReference type="PANTHER" id="PTHR13116:SF5">
    <property type="entry name" value="ER MEMBRANE PROTEIN COMPLEX SUBUNIT 3"/>
    <property type="match status" value="1"/>
</dbReference>
<dbReference type="OrthoDB" id="6745403at2759"/>